<organism evidence="2 3">
    <name type="scientific">Suillus subaureus</name>
    <dbReference type="NCBI Taxonomy" id="48587"/>
    <lineage>
        <taxon>Eukaryota</taxon>
        <taxon>Fungi</taxon>
        <taxon>Dikarya</taxon>
        <taxon>Basidiomycota</taxon>
        <taxon>Agaricomycotina</taxon>
        <taxon>Agaricomycetes</taxon>
        <taxon>Agaricomycetidae</taxon>
        <taxon>Boletales</taxon>
        <taxon>Suillineae</taxon>
        <taxon>Suillaceae</taxon>
        <taxon>Suillus</taxon>
    </lineage>
</organism>
<evidence type="ECO:0000256" key="1">
    <source>
        <dbReference type="SAM" id="Phobius"/>
    </source>
</evidence>
<keyword evidence="1" id="KW-0812">Transmembrane</keyword>
<dbReference type="RefSeq" id="XP_041190675.1">
    <property type="nucleotide sequence ID" value="XM_041343251.1"/>
</dbReference>
<gene>
    <name evidence="2" type="ORF">BJ212DRAFT_456155</name>
</gene>
<comment type="caution">
    <text evidence="2">The sequence shown here is derived from an EMBL/GenBank/DDBJ whole genome shotgun (WGS) entry which is preliminary data.</text>
</comment>
<keyword evidence="1" id="KW-0472">Membrane</keyword>
<evidence type="ECO:0000313" key="3">
    <source>
        <dbReference type="Proteomes" id="UP000807769"/>
    </source>
</evidence>
<protein>
    <submittedName>
        <fullName evidence="2">Uncharacterized protein</fullName>
    </submittedName>
</protein>
<dbReference type="GeneID" id="64637267"/>
<feature type="transmembrane region" description="Helical" evidence="1">
    <location>
        <begin position="48"/>
        <end position="67"/>
    </location>
</feature>
<keyword evidence="1" id="KW-1133">Transmembrane helix</keyword>
<proteinExistence type="predicted"/>
<dbReference type="EMBL" id="JABBWG010000026">
    <property type="protein sequence ID" value="KAG1812530.1"/>
    <property type="molecule type" value="Genomic_DNA"/>
</dbReference>
<evidence type="ECO:0000313" key="2">
    <source>
        <dbReference type="EMBL" id="KAG1812530.1"/>
    </source>
</evidence>
<dbReference type="Proteomes" id="UP000807769">
    <property type="component" value="Unassembled WGS sequence"/>
</dbReference>
<name>A0A9P7JBC7_9AGAM</name>
<reference evidence="2" key="1">
    <citation type="journal article" date="2020" name="New Phytol.">
        <title>Comparative genomics reveals dynamic genome evolution in host specialist ectomycorrhizal fungi.</title>
        <authorList>
            <person name="Lofgren L.A."/>
            <person name="Nguyen N.H."/>
            <person name="Vilgalys R."/>
            <person name="Ruytinx J."/>
            <person name="Liao H.L."/>
            <person name="Branco S."/>
            <person name="Kuo A."/>
            <person name="LaButti K."/>
            <person name="Lipzen A."/>
            <person name="Andreopoulos W."/>
            <person name="Pangilinan J."/>
            <person name="Riley R."/>
            <person name="Hundley H."/>
            <person name="Na H."/>
            <person name="Barry K."/>
            <person name="Grigoriev I.V."/>
            <person name="Stajich J.E."/>
            <person name="Kennedy P.G."/>
        </authorList>
    </citation>
    <scope>NUCLEOTIDE SEQUENCE</scope>
    <source>
        <strain evidence="2">MN1</strain>
    </source>
</reference>
<accession>A0A9P7JBC7</accession>
<keyword evidence="3" id="KW-1185">Reference proteome</keyword>
<sequence length="132" mass="14683">MAITSSPRRFQRAVCTGCSQNSLFSGLIGSFRFHIRILSNTHVMISHVPTTLLPALCSSFISVFSFASPRFRFLVRHYPPKSIFIGITHYTTSDARQSSMLPTLASSRHSLSYVFSCPTAVTPGVLECYLME</sequence>
<dbReference type="AlphaFoldDB" id="A0A9P7JBC7"/>